<dbReference type="PANTHER" id="PTHR43584">
    <property type="entry name" value="NUCLEOTIDYL TRANSFERASE"/>
    <property type="match status" value="1"/>
</dbReference>
<dbReference type="InterPro" id="IPR029044">
    <property type="entry name" value="Nucleotide-diphossugar_trans"/>
</dbReference>
<dbReference type="GO" id="GO:0016779">
    <property type="term" value="F:nucleotidyltransferase activity"/>
    <property type="evidence" value="ECO:0007669"/>
    <property type="project" value="UniProtKB-KW"/>
</dbReference>
<dbReference type="RefSeq" id="WP_147168866.1">
    <property type="nucleotide sequence ID" value="NZ_VOOR01000046.1"/>
</dbReference>
<dbReference type="Gene3D" id="3.90.550.10">
    <property type="entry name" value="Spore Coat Polysaccharide Biosynthesis Protein SpsA, Chain A"/>
    <property type="match status" value="1"/>
</dbReference>
<feature type="domain" description="Nucleotidyl transferase" evidence="3">
    <location>
        <begin position="2"/>
        <end position="232"/>
    </location>
</feature>
<keyword evidence="1 4" id="KW-0808">Transferase</keyword>
<comment type="caution">
    <text evidence="4">The sequence shown here is derived from an EMBL/GenBank/DDBJ whole genome shotgun (WGS) entry which is preliminary data.</text>
</comment>
<keyword evidence="2" id="KW-0548">Nucleotidyltransferase</keyword>
<dbReference type="PANTHER" id="PTHR43584:SF8">
    <property type="entry name" value="N-ACETYLMURAMATE ALPHA-1-PHOSPHATE URIDYLYLTRANSFERASE"/>
    <property type="match status" value="1"/>
</dbReference>
<evidence type="ECO:0000313" key="4">
    <source>
        <dbReference type="EMBL" id="TXB61758.1"/>
    </source>
</evidence>
<organism evidence="4 5">
    <name type="scientific">Phaeodactylibacter luteus</name>
    <dbReference type="NCBI Taxonomy" id="1564516"/>
    <lineage>
        <taxon>Bacteria</taxon>
        <taxon>Pseudomonadati</taxon>
        <taxon>Bacteroidota</taxon>
        <taxon>Saprospiria</taxon>
        <taxon>Saprospirales</taxon>
        <taxon>Haliscomenobacteraceae</taxon>
        <taxon>Phaeodactylibacter</taxon>
    </lineage>
</organism>
<dbReference type="InterPro" id="IPR005835">
    <property type="entry name" value="NTP_transferase_dom"/>
</dbReference>
<evidence type="ECO:0000313" key="5">
    <source>
        <dbReference type="Proteomes" id="UP000321580"/>
    </source>
</evidence>
<reference evidence="4 5" key="1">
    <citation type="submission" date="2019-08" db="EMBL/GenBank/DDBJ databases">
        <title>Genome of Phaeodactylibacter luteus.</title>
        <authorList>
            <person name="Bowman J.P."/>
        </authorList>
    </citation>
    <scope>NUCLEOTIDE SEQUENCE [LARGE SCALE GENOMIC DNA]</scope>
    <source>
        <strain evidence="4 5">KCTC 42180</strain>
    </source>
</reference>
<evidence type="ECO:0000259" key="3">
    <source>
        <dbReference type="Pfam" id="PF00483"/>
    </source>
</evidence>
<proteinExistence type="predicted"/>
<dbReference type="Pfam" id="PF00483">
    <property type="entry name" value="NTP_transferase"/>
    <property type="match status" value="1"/>
</dbReference>
<dbReference type="EMBL" id="VOOR01000046">
    <property type="protein sequence ID" value="TXB61758.1"/>
    <property type="molecule type" value="Genomic_DNA"/>
</dbReference>
<dbReference type="AlphaFoldDB" id="A0A5C6RH38"/>
<evidence type="ECO:0000256" key="2">
    <source>
        <dbReference type="ARBA" id="ARBA00022695"/>
    </source>
</evidence>
<evidence type="ECO:0000256" key="1">
    <source>
        <dbReference type="ARBA" id="ARBA00022679"/>
    </source>
</evidence>
<sequence length="240" mass="26418">MKAMIFAAGLGTRLRPLTDHKPKALVEVGGEPLLGLALRNLARYGVTEAVVNVHHFADQVEDYLSSVQTPLRIHISNERQQLLDTGGGLKKARPWLQDAPFIACNVDVLSGLDIRAFYQAHLDSGAMATLAVRSRETSRYLQFDEGMQLTGWRNAKTGAHRACRPTAVARDFAFSGIHCISPELFGFMPETAVFSIIDVYLEAARSQRVLGYPHDDTPWMDVGKHHALGPAAELAARLFV</sequence>
<keyword evidence="5" id="KW-1185">Reference proteome</keyword>
<dbReference type="CDD" id="cd06422">
    <property type="entry name" value="NTP_transferase_like_1"/>
    <property type="match status" value="1"/>
</dbReference>
<name>A0A5C6RH38_9BACT</name>
<dbReference type="OrthoDB" id="9813880at2"/>
<dbReference type="SUPFAM" id="SSF53448">
    <property type="entry name" value="Nucleotide-diphospho-sugar transferases"/>
    <property type="match status" value="1"/>
</dbReference>
<accession>A0A5C6RH38</accession>
<dbReference type="InterPro" id="IPR050065">
    <property type="entry name" value="GlmU-like"/>
</dbReference>
<dbReference type="Proteomes" id="UP000321580">
    <property type="component" value="Unassembled WGS sequence"/>
</dbReference>
<protein>
    <submittedName>
        <fullName evidence="4">Nucleotidyltransferase family protein</fullName>
    </submittedName>
</protein>
<gene>
    <name evidence="4" type="ORF">FRY97_17510</name>
</gene>